<protein>
    <submittedName>
        <fullName evidence="1">Uncharacterized protein</fullName>
    </submittedName>
</protein>
<dbReference type="EMBL" id="GG671065">
    <property type="protein sequence ID" value="EER19737.1"/>
    <property type="molecule type" value="Genomic_DNA"/>
</dbReference>
<accession>C5K706</accession>
<gene>
    <name evidence="1" type="ORF">Pmar_PMAR001750</name>
</gene>
<keyword evidence="2" id="KW-1185">Reference proteome</keyword>
<evidence type="ECO:0000313" key="1">
    <source>
        <dbReference type="EMBL" id="EER19737.1"/>
    </source>
</evidence>
<dbReference type="GeneID" id="9057902"/>
<proteinExistence type="predicted"/>
<dbReference type="Proteomes" id="UP000007800">
    <property type="component" value="Unassembled WGS sequence"/>
</dbReference>
<evidence type="ECO:0000313" key="2">
    <source>
        <dbReference type="Proteomes" id="UP000007800"/>
    </source>
</evidence>
<dbReference type="AlphaFoldDB" id="C5K706"/>
<dbReference type="RefSeq" id="XP_002787941.1">
    <property type="nucleotide sequence ID" value="XM_002787895.1"/>
</dbReference>
<dbReference type="InParanoid" id="C5K706"/>
<feature type="non-terminal residue" evidence="1">
    <location>
        <position position="1"/>
    </location>
</feature>
<reference evidence="1 2" key="1">
    <citation type="submission" date="2008-07" db="EMBL/GenBank/DDBJ databases">
        <authorList>
            <person name="El-Sayed N."/>
            <person name="Caler E."/>
            <person name="Inman J."/>
            <person name="Amedeo P."/>
            <person name="Hass B."/>
            <person name="Wortman J."/>
        </authorList>
    </citation>
    <scope>NUCLEOTIDE SEQUENCE [LARGE SCALE GENOMIC DNA]</scope>
    <source>
        <strain evidence="2">ATCC 50983 / TXsc</strain>
    </source>
</reference>
<organism evidence="2">
    <name type="scientific">Perkinsus marinus (strain ATCC 50983 / TXsc)</name>
    <dbReference type="NCBI Taxonomy" id="423536"/>
    <lineage>
        <taxon>Eukaryota</taxon>
        <taxon>Sar</taxon>
        <taxon>Alveolata</taxon>
        <taxon>Perkinsozoa</taxon>
        <taxon>Perkinsea</taxon>
        <taxon>Perkinsida</taxon>
        <taxon>Perkinsidae</taxon>
        <taxon>Perkinsus</taxon>
    </lineage>
</organism>
<feature type="non-terminal residue" evidence="1">
    <location>
        <position position="100"/>
    </location>
</feature>
<sequence>LSQLSKRLDDCQRLLVLQGVDADRELQRAETASMRLEDFMASCSRAWKPQSDSAAAAGAPSPVALPSIIFSRHLALMVGSHFDGKKVSPRVTRLQRTYRL</sequence>
<name>C5K706_PERM5</name>